<dbReference type="eggNOG" id="COG0697">
    <property type="taxonomic scope" value="Bacteria"/>
</dbReference>
<dbReference type="InterPro" id="IPR037185">
    <property type="entry name" value="EmrE-like"/>
</dbReference>
<dbReference type="SUPFAM" id="SSF103481">
    <property type="entry name" value="Multidrug resistance efflux transporter EmrE"/>
    <property type="match status" value="2"/>
</dbReference>
<keyword evidence="6 8" id="KW-0472">Membrane</keyword>
<feature type="transmembrane region" description="Helical" evidence="8">
    <location>
        <begin position="85"/>
        <end position="102"/>
    </location>
</feature>
<feature type="domain" description="EamA" evidence="9">
    <location>
        <begin position="29"/>
        <end position="156"/>
    </location>
</feature>
<evidence type="ECO:0000256" key="3">
    <source>
        <dbReference type="ARBA" id="ARBA00022475"/>
    </source>
</evidence>
<evidence type="ECO:0000256" key="5">
    <source>
        <dbReference type="ARBA" id="ARBA00022989"/>
    </source>
</evidence>
<protein>
    <submittedName>
        <fullName evidence="10">Membrane protein</fullName>
    </submittedName>
</protein>
<feature type="transmembrane region" description="Helical" evidence="8">
    <location>
        <begin position="141"/>
        <end position="157"/>
    </location>
</feature>
<evidence type="ECO:0000256" key="8">
    <source>
        <dbReference type="SAM" id="Phobius"/>
    </source>
</evidence>
<keyword evidence="5 8" id="KW-1133">Transmembrane helix</keyword>
<comment type="subcellular location">
    <subcellularLocation>
        <location evidence="1">Cell membrane</location>
        <topology evidence="1">Multi-pass membrane protein</topology>
    </subcellularLocation>
</comment>
<feature type="transmembrane region" description="Helical" evidence="8">
    <location>
        <begin position="257"/>
        <end position="277"/>
    </location>
</feature>
<dbReference type="InterPro" id="IPR000620">
    <property type="entry name" value="EamA_dom"/>
</dbReference>
<evidence type="ECO:0000256" key="4">
    <source>
        <dbReference type="ARBA" id="ARBA00022692"/>
    </source>
</evidence>
<comment type="similarity">
    <text evidence="2">Belongs to the EamA transporter family.</text>
</comment>
<evidence type="ECO:0000256" key="1">
    <source>
        <dbReference type="ARBA" id="ARBA00004651"/>
    </source>
</evidence>
<dbReference type="GO" id="GO:0005886">
    <property type="term" value="C:plasma membrane"/>
    <property type="evidence" value="ECO:0007669"/>
    <property type="project" value="UniProtKB-SubCell"/>
</dbReference>
<feature type="transmembrane region" description="Helical" evidence="8">
    <location>
        <begin position="163"/>
        <end position="182"/>
    </location>
</feature>
<accession>B0MGH6</accession>
<feature type="transmembrane region" description="Helical" evidence="8">
    <location>
        <begin position="56"/>
        <end position="73"/>
    </location>
</feature>
<feature type="compositionally biased region" description="Basic and acidic residues" evidence="7">
    <location>
        <begin position="306"/>
        <end position="316"/>
    </location>
</feature>
<organism evidence="10 11">
    <name type="scientific">Anaerostipes caccae (strain DSM 14662 / CCUG 47493 / JCM 13470 / NCIMB 13811 / L1-92)</name>
    <dbReference type="NCBI Taxonomy" id="411490"/>
    <lineage>
        <taxon>Bacteria</taxon>
        <taxon>Bacillati</taxon>
        <taxon>Bacillota</taxon>
        <taxon>Clostridia</taxon>
        <taxon>Lachnospirales</taxon>
        <taxon>Lachnospiraceae</taxon>
        <taxon>Anaerostipes</taxon>
    </lineage>
</organism>
<evidence type="ECO:0000259" key="9">
    <source>
        <dbReference type="Pfam" id="PF00892"/>
    </source>
</evidence>
<dbReference type="Proteomes" id="UP000004935">
    <property type="component" value="Unassembled WGS sequence"/>
</dbReference>
<evidence type="ECO:0000313" key="10">
    <source>
        <dbReference type="EMBL" id="EDR96736.1"/>
    </source>
</evidence>
<feature type="region of interest" description="Disordered" evidence="7">
    <location>
        <begin position="306"/>
        <end position="326"/>
    </location>
</feature>
<dbReference type="HOGENOM" id="CLU_033863_21_3_9"/>
<dbReference type="Pfam" id="PF00892">
    <property type="entry name" value="EamA"/>
    <property type="match status" value="2"/>
</dbReference>
<dbReference type="InterPro" id="IPR051258">
    <property type="entry name" value="Diverse_Substrate_Transporter"/>
</dbReference>
<dbReference type="PANTHER" id="PTHR42920:SF5">
    <property type="entry name" value="EAMA DOMAIN-CONTAINING PROTEIN"/>
    <property type="match status" value="1"/>
</dbReference>
<feature type="transmembrane region" description="Helical" evidence="8">
    <location>
        <begin position="283"/>
        <end position="299"/>
    </location>
</feature>
<proteinExistence type="inferred from homology"/>
<evidence type="ECO:0000256" key="7">
    <source>
        <dbReference type="SAM" id="MobiDB-lite"/>
    </source>
</evidence>
<reference evidence="10" key="2">
    <citation type="submission" date="2013-11" db="EMBL/GenBank/DDBJ databases">
        <title>Draft genome sequence of Anaerostipes caccae (DSM 14662).</title>
        <authorList>
            <person name="Sudarsanam P."/>
            <person name="Ley R."/>
            <person name="Guruge J."/>
            <person name="Turnbaugh P.J."/>
            <person name="Mahowald M."/>
            <person name="Liep D."/>
            <person name="Gordon J."/>
        </authorList>
    </citation>
    <scope>NUCLEOTIDE SEQUENCE</scope>
    <source>
        <strain evidence="10">DSM 14662</strain>
    </source>
</reference>
<sequence>MVLLYLTEKQFRRMRVCMNQKNKTKLGKAALFGSALIWGSSFFIMKNTIANVPENFLLGTRFLAGALLLCIFFHKRLGKIDKSYFKTGFVLGGFWFWAYWFQTEGLYHTTPGKNAFLTAIYCVAVPFVTWIWQKKKPTKQNFLAALICITGIGLISLDGNLSIGIGDGLTLVGGLLFSLHIAYLGMKSGQKDPVLLTIVQFLFAGLWGAGISVFTEDISAIHWTVGQAGSLAYLVIMCTAVAVTFQSIGQSRVSSSSASLILSLESVFGVLFSVIFYGEKATVKILIGFALVMAAILISETDLGRKSGHTENNDKKRINKKTANVV</sequence>
<feature type="transmembrane region" description="Helical" evidence="8">
    <location>
        <begin position="26"/>
        <end position="44"/>
    </location>
</feature>
<feature type="transmembrane region" description="Helical" evidence="8">
    <location>
        <begin position="220"/>
        <end position="245"/>
    </location>
</feature>
<dbReference type="EMBL" id="ABAX03000018">
    <property type="protein sequence ID" value="EDR96736.1"/>
    <property type="molecule type" value="Genomic_DNA"/>
</dbReference>
<feature type="transmembrane region" description="Helical" evidence="8">
    <location>
        <begin position="194"/>
        <end position="214"/>
    </location>
</feature>
<dbReference type="AlphaFoldDB" id="B0MGH6"/>
<keyword evidence="11" id="KW-1185">Reference proteome</keyword>
<keyword evidence="4 8" id="KW-0812">Transmembrane</keyword>
<evidence type="ECO:0000256" key="6">
    <source>
        <dbReference type="ARBA" id="ARBA00023136"/>
    </source>
</evidence>
<dbReference type="STRING" id="411490.ANACAC_02689"/>
<evidence type="ECO:0000256" key="2">
    <source>
        <dbReference type="ARBA" id="ARBA00007362"/>
    </source>
</evidence>
<comment type="caution">
    <text evidence="10">The sequence shown here is derived from an EMBL/GenBank/DDBJ whole genome shotgun (WGS) entry which is preliminary data.</text>
</comment>
<feature type="domain" description="EamA" evidence="9">
    <location>
        <begin position="165"/>
        <end position="298"/>
    </location>
</feature>
<keyword evidence="3" id="KW-1003">Cell membrane</keyword>
<gene>
    <name evidence="10" type="ORF">ANACAC_02689</name>
</gene>
<dbReference type="PANTHER" id="PTHR42920">
    <property type="entry name" value="OS03G0707200 PROTEIN-RELATED"/>
    <property type="match status" value="1"/>
</dbReference>
<name>B0MGH6_ANACD</name>
<evidence type="ECO:0000313" key="11">
    <source>
        <dbReference type="Proteomes" id="UP000004935"/>
    </source>
</evidence>
<feature type="transmembrane region" description="Helical" evidence="8">
    <location>
        <begin position="114"/>
        <end position="132"/>
    </location>
</feature>
<reference evidence="10" key="1">
    <citation type="submission" date="2007-11" db="EMBL/GenBank/DDBJ databases">
        <authorList>
            <person name="Fulton L."/>
            <person name="Clifton S."/>
            <person name="Fulton B."/>
            <person name="Xu J."/>
            <person name="Minx P."/>
            <person name="Pepin K.H."/>
            <person name="Johnson M."/>
            <person name="Thiruvilangam P."/>
            <person name="Bhonagiri V."/>
            <person name="Nash W.E."/>
            <person name="Mardis E.R."/>
            <person name="Wilson R.K."/>
        </authorList>
    </citation>
    <scope>NUCLEOTIDE SEQUENCE [LARGE SCALE GENOMIC DNA]</scope>
    <source>
        <strain evidence="10">DSM 14662</strain>
    </source>
</reference>